<keyword evidence="3" id="KW-0378">Hydrolase</keyword>
<evidence type="ECO:0000256" key="2">
    <source>
        <dbReference type="ARBA" id="ARBA00022723"/>
    </source>
</evidence>
<evidence type="ECO:0000259" key="5">
    <source>
        <dbReference type="Pfam" id="PF01850"/>
    </source>
</evidence>
<dbReference type="InterPro" id="IPR029060">
    <property type="entry name" value="PIN-like_dom_sf"/>
</dbReference>
<dbReference type="Proteomes" id="UP000280501">
    <property type="component" value="Unassembled WGS sequence"/>
</dbReference>
<organism evidence="6 7">
    <name type="scientific">Myceligenerans xiligouense</name>
    <dbReference type="NCBI Taxonomy" id="253184"/>
    <lineage>
        <taxon>Bacteria</taxon>
        <taxon>Bacillati</taxon>
        <taxon>Actinomycetota</taxon>
        <taxon>Actinomycetes</taxon>
        <taxon>Micrococcales</taxon>
        <taxon>Promicromonosporaceae</taxon>
        <taxon>Myceligenerans</taxon>
    </lineage>
</organism>
<sequence>MEFIVDNSLWQRLPHDGVIATRIENLEQRFLISACPPQVLEYCRSARNRAEYERNRRRMDRLYAAPLHPTVSDVLDVQEAMRRRGIDVRQGTIADTLIAAYAMVNDTTVLAADHDFEYISDALGGALRQEYIAPSV</sequence>
<keyword evidence="2" id="KW-0479">Metal-binding</keyword>
<proteinExistence type="predicted"/>
<dbReference type="GO" id="GO:0046872">
    <property type="term" value="F:metal ion binding"/>
    <property type="evidence" value="ECO:0007669"/>
    <property type="project" value="UniProtKB-KW"/>
</dbReference>
<dbReference type="GO" id="GO:0004518">
    <property type="term" value="F:nuclease activity"/>
    <property type="evidence" value="ECO:0007669"/>
    <property type="project" value="UniProtKB-KW"/>
</dbReference>
<keyword evidence="1" id="KW-0540">Nuclease</keyword>
<evidence type="ECO:0000313" key="6">
    <source>
        <dbReference type="EMBL" id="RPF22567.1"/>
    </source>
</evidence>
<dbReference type="SUPFAM" id="SSF88723">
    <property type="entry name" value="PIN domain-like"/>
    <property type="match status" value="1"/>
</dbReference>
<comment type="caution">
    <text evidence="6">The sequence shown here is derived from an EMBL/GenBank/DDBJ whole genome shotgun (WGS) entry which is preliminary data.</text>
</comment>
<dbReference type="InterPro" id="IPR002716">
    <property type="entry name" value="PIN_dom"/>
</dbReference>
<dbReference type="GO" id="GO:0016787">
    <property type="term" value="F:hydrolase activity"/>
    <property type="evidence" value="ECO:0007669"/>
    <property type="project" value="UniProtKB-KW"/>
</dbReference>
<evidence type="ECO:0000313" key="7">
    <source>
        <dbReference type="Proteomes" id="UP000280501"/>
    </source>
</evidence>
<keyword evidence="4" id="KW-0460">Magnesium</keyword>
<dbReference type="Gene3D" id="3.40.50.1010">
    <property type="entry name" value="5'-nuclease"/>
    <property type="match status" value="1"/>
</dbReference>
<feature type="domain" description="PIN" evidence="5">
    <location>
        <begin position="38"/>
        <end position="119"/>
    </location>
</feature>
<evidence type="ECO:0000256" key="1">
    <source>
        <dbReference type="ARBA" id="ARBA00022722"/>
    </source>
</evidence>
<evidence type="ECO:0000256" key="3">
    <source>
        <dbReference type="ARBA" id="ARBA00022801"/>
    </source>
</evidence>
<protein>
    <recommendedName>
        <fullName evidence="5">PIN domain-containing protein</fullName>
    </recommendedName>
</protein>
<reference evidence="6 7" key="1">
    <citation type="submission" date="2018-11" db="EMBL/GenBank/DDBJ databases">
        <title>Sequencing the genomes of 1000 actinobacteria strains.</title>
        <authorList>
            <person name="Klenk H.-P."/>
        </authorList>
    </citation>
    <scope>NUCLEOTIDE SEQUENCE [LARGE SCALE GENOMIC DNA]</scope>
    <source>
        <strain evidence="6 7">DSM 15700</strain>
    </source>
</reference>
<dbReference type="AlphaFoldDB" id="A0A3N4YR31"/>
<dbReference type="EMBL" id="RKQZ01000001">
    <property type="protein sequence ID" value="RPF22567.1"/>
    <property type="molecule type" value="Genomic_DNA"/>
</dbReference>
<dbReference type="RefSeq" id="WP_123815465.1">
    <property type="nucleotide sequence ID" value="NZ_RKQZ01000001.1"/>
</dbReference>
<dbReference type="OrthoDB" id="4763015at2"/>
<accession>A0A3N4YR31</accession>
<gene>
    <name evidence="6" type="ORF">EDD34_3234</name>
</gene>
<dbReference type="Pfam" id="PF01850">
    <property type="entry name" value="PIN"/>
    <property type="match status" value="1"/>
</dbReference>
<keyword evidence="7" id="KW-1185">Reference proteome</keyword>
<name>A0A3N4YR31_9MICO</name>
<evidence type="ECO:0000256" key="4">
    <source>
        <dbReference type="ARBA" id="ARBA00022842"/>
    </source>
</evidence>